<evidence type="ECO:0000313" key="1">
    <source>
        <dbReference type="EMBL" id="TYR76754.1"/>
    </source>
</evidence>
<comment type="caution">
    <text evidence="1">The sequence shown here is derived from an EMBL/GenBank/DDBJ whole genome shotgun (WGS) entry which is preliminary data.</text>
</comment>
<dbReference type="InterPro" id="IPR012655">
    <property type="entry name" value="YrzI"/>
</dbReference>
<gene>
    <name evidence="1" type="ORF">FZC79_03380</name>
</gene>
<dbReference type="Pfam" id="PF09501">
    <property type="entry name" value="Bac_small_YrzI"/>
    <property type="match status" value="1"/>
</dbReference>
<dbReference type="Proteomes" id="UP000323317">
    <property type="component" value="Unassembled WGS sequence"/>
</dbReference>
<sequence>MTLNILFMSITIKKHKPSFNEYDHDQMVTKQYEKNRLKQESVRLF</sequence>
<name>A0A5D4KHK8_9BACI</name>
<evidence type="ECO:0000313" key="2">
    <source>
        <dbReference type="Proteomes" id="UP000323317"/>
    </source>
</evidence>
<dbReference type="AlphaFoldDB" id="A0A5D4KHK8"/>
<proteinExistence type="predicted"/>
<dbReference type="EMBL" id="VTEH01000002">
    <property type="protein sequence ID" value="TYR76754.1"/>
    <property type="molecule type" value="Genomic_DNA"/>
</dbReference>
<accession>A0A5D4KHK8</accession>
<reference evidence="1 2" key="1">
    <citation type="submission" date="2019-08" db="EMBL/GenBank/DDBJ databases">
        <title>Bacillus genomes from the desert of Cuatro Cienegas, Coahuila.</title>
        <authorList>
            <person name="Olmedo-Alvarez G."/>
        </authorList>
    </citation>
    <scope>NUCLEOTIDE SEQUENCE [LARGE SCALE GENOMIC DNA]</scope>
    <source>
        <strain evidence="1 2">CH40_1T</strain>
    </source>
</reference>
<protein>
    <submittedName>
        <fullName evidence="1">YrzI family small protein</fullName>
    </submittedName>
</protein>
<organism evidence="1 2">
    <name type="scientific">Rossellomorea vietnamensis</name>
    <dbReference type="NCBI Taxonomy" id="218284"/>
    <lineage>
        <taxon>Bacteria</taxon>
        <taxon>Bacillati</taxon>
        <taxon>Bacillota</taxon>
        <taxon>Bacilli</taxon>
        <taxon>Bacillales</taxon>
        <taxon>Bacillaceae</taxon>
        <taxon>Rossellomorea</taxon>
    </lineage>
</organism>
<dbReference type="RefSeq" id="WP_148945477.1">
    <property type="nucleotide sequence ID" value="NZ_JBNIKK010000015.1"/>
</dbReference>